<protein>
    <recommendedName>
        <fullName evidence="2">Toxin CcdB</fullName>
    </recommendedName>
    <alternativeName>
        <fullName evidence="7">Cytotoxic protein CcdB</fullName>
    </alternativeName>
    <alternativeName>
        <fullName evidence="6">Protein LetD</fullName>
    </alternativeName>
</protein>
<proteinExistence type="inferred from homology"/>
<keyword evidence="3" id="KW-0678">Repressor</keyword>
<reference evidence="8 9" key="1">
    <citation type="submission" date="2013-03" db="EMBL/GenBank/DDBJ databases">
        <authorList>
            <person name="Le V."/>
        </authorList>
    </citation>
    <scope>NUCLEOTIDE SEQUENCE [LARGE SCALE GENOMIC DNA]</scope>
    <source>
        <strain evidence="8 9">BiD32</strain>
    </source>
</reference>
<organism evidence="8 9">
    <name type="scientific">Sphingobium indicum BiD32</name>
    <dbReference type="NCBI Taxonomy" id="1301087"/>
    <lineage>
        <taxon>Bacteria</taxon>
        <taxon>Pseudomonadati</taxon>
        <taxon>Pseudomonadota</taxon>
        <taxon>Alphaproteobacteria</taxon>
        <taxon>Sphingomonadales</taxon>
        <taxon>Sphingomonadaceae</taxon>
        <taxon>Sphingobium</taxon>
    </lineage>
</organism>
<accession>N1MND8</accession>
<dbReference type="OrthoDB" id="9813510at2"/>
<evidence type="ECO:0000256" key="4">
    <source>
        <dbReference type="ARBA" id="ARBA00023015"/>
    </source>
</evidence>
<dbReference type="Proteomes" id="UP000013201">
    <property type="component" value="Unassembled WGS sequence"/>
</dbReference>
<evidence type="ECO:0000256" key="1">
    <source>
        <dbReference type="ARBA" id="ARBA00005230"/>
    </source>
</evidence>
<comment type="similarity">
    <text evidence="1">Belongs to the CcdB toxin family.</text>
</comment>
<reference evidence="9" key="2">
    <citation type="submission" date="2013-04" db="EMBL/GenBank/DDBJ databases">
        <title>Bisphenol A degrading Sphingobium sp. strain BiD32.</title>
        <authorList>
            <person name="Nielsen J.L."/>
            <person name="Zhou N.A."/>
            <person name="Kjeldal H."/>
        </authorList>
    </citation>
    <scope>NUCLEOTIDE SEQUENCE [LARGE SCALE GENOMIC DNA]</scope>
    <source>
        <strain evidence="9">BiD32</strain>
    </source>
</reference>
<evidence type="ECO:0000256" key="7">
    <source>
        <dbReference type="ARBA" id="ARBA00033135"/>
    </source>
</evidence>
<sequence length="98" mass="10608">MARFCAHRLPDGGWVVDCQADLLDHLTTRFVVPLIPVADVGTPMARLNPRFEVEGETLVMMTQFAGAIPARSLGQPALSLHDHQDAIAAALDMLLVGF</sequence>
<dbReference type="EMBL" id="CAVK010000150">
    <property type="protein sequence ID" value="CCW18725.1"/>
    <property type="molecule type" value="Genomic_DNA"/>
</dbReference>
<keyword evidence="9" id="KW-1185">Reference proteome</keyword>
<dbReference type="Gene3D" id="2.30.30.110">
    <property type="match status" value="1"/>
</dbReference>
<dbReference type="AlphaFoldDB" id="N1MND8"/>
<dbReference type="GO" id="GO:0008657">
    <property type="term" value="F:DNA topoisomerase type II (double strand cut, ATP-hydrolyzing) inhibitor activity"/>
    <property type="evidence" value="ECO:0007669"/>
    <property type="project" value="InterPro"/>
</dbReference>
<dbReference type="SUPFAM" id="SSF50118">
    <property type="entry name" value="Cell growth inhibitor/plasmid maintenance toxic component"/>
    <property type="match status" value="1"/>
</dbReference>
<dbReference type="RefSeq" id="WP_006959897.1">
    <property type="nucleotide sequence ID" value="NZ_CAVK010000150.1"/>
</dbReference>
<keyword evidence="5" id="KW-0804">Transcription</keyword>
<dbReference type="GO" id="GO:0006276">
    <property type="term" value="P:plasmid maintenance"/>
    <property type="evidence" value="ECO:0007669"/>
    <property type="project" value="InterPro"/>
</dbReference>
<gene>
    <name evidence="8" type="ORF">EBBID32_30800</name>
</gene>
<name>N1MND8_9SPHN</name>
<evidence type="ECO:0000256" key="3">
    <source>
        <dbReference type="ARBA" id="ARBA00022491"/>
    </source>
</evidence>
<dbReference type="InterPro" id="IPR002712">
    <property type="entry name" value="CcdB"/>
</dbReference>
<evidence type="ECO:0000256" key="2">
    <source>
        <dbReference type="ARBA" id="ARBA00015075"/>
    </source>
</evidence>
<dbReference type="InterPro" id="IPR011067">
    <property type="entry name" value="Plasmid_toxin/cell-grow_inhib"/>
</dbReference>
<comment type="caution">
    <text evidence="8">The sequence shown here is derived from an EMBL/GenBank/DDBJ whole genome shotgun (WGS) entry which is preliminary data.</text>
</comment>
<evidence type="ECO:0000256" key="6">
    <source>
        <dbReference type="ARBA" id="ARBA00029628"/>
    </source>
</evidence>
<dbReference type="Pfam" id="PF01845">
    <property type="entry name" value="CcdB"/>
    <property type="match status" value="1"/>
</dbReference>
<evidence type="ECO:0000313" key="9">
    <source>
        <dbReference type="Proteomes" id="UP000013201"/>
    </source>
</evidence>
<evidence type="ECO:0000256" key="5">
    <source>
        <dbReference type="ARBA" id="ARBA00023163"/>
    </source>
</evidence>
<evidence type="ECO:0000313" key="8">
    <source>
        <dbReference type="EMBL" id="CCW18725.1"/>
    </source>
</evidence>
<keyword evidence="4" id="KW-0805">Transcription regulation</keyword>